<name>A0A0V1L5M0_9BILA</name>
<evidence type="ECO:0000313" key="2">
    <source>
        <dbReference type="Proteomes" id="UP000054721"/>
    </source>
</evidence>
<gene>
    <name evidence="1" type="ORF">T02_15365</name>
</gene>
<dbReference type="Proteomes" id="UP000054721">
    <property type="component" value="Unassembled WGS sequence"/>
</dbReference>
<dbReference type="EMBL" id="JYDW01000128">
    <property type="protein sequence ID" value="KRZ54841.1"/>
    <property type="molecule type" value="Genomic_DNA"/>
</dbReference>
<protein>
    <submittedName>
        <fullName evidence="1">Uncharacterized protein</fullName>
    </submittedName>
</protein>
<accession>A0A0V1L5M0</accession>
<sequence>MPDAIHFPKAWLEWTYIAKQATSEQTAGHALLTTTSIKKSPDDHHDDDDDVVSLCCCYVAGATKDMEDIYLLTRNTWEIRDSAYGMRGLEKNFEIEHEIY</sequence>
<reference evidence="1 2" key="1">
    <citation type="submission" date="2015-05" db="EMBL/GenBank/DDBJ databases">
        <title>Evolution of Trichinella species and genotypes.</title>
        <authorList>
            <person name="Korhonen P.K."/>
            <person name="Edoardo P."/>
            <person name="Giuseppe L.R."/>
            <person name="Gasser R.B."/>
        </authorList>
    </citation>
    <scope>NUCLEOTIDE SEQUENCE [LARGE SCALE GENOMIC DNA]</scope>
    <source>
        <strain evidence="1">ISS10</strain>
    </source>
</reference>
<evidence type="ECO:0000313" key="1">
    <source>
        <dbReference type="EMBL" id="KRZ54841.1"/>
    </source>
</evidence>
<dbReference type="AlphaFoldDB" id="A0A0V1L5M0"/>
<keyword evidence="2" id="KW-1185">Reference proteome</keyword>
<organism evidence="1 2">
    <name type="scientific">Trichinella nativa</name>
    <dbReference type="NCBI Taxonomy" id="6335"/>
    <lineage>
        <taxon>Eukaryota</taxon>
        <taxon>Metazoa</taxon>
        <taxon>Ecdysozoa</taxon>
        <taxon>Nematoda</taxon>
        <taxon>Enoplea</taxon>
        <taxon>Dorylaimia</taxon>
        <taxon>Trichinellida</taxon>
        <taxon>Trichinellidae</taxon>
        <taxon>Trichinella</taxon>
    </lineage>
</organism>
<proteinExistence type="predicted"/>
<comment type="caution">
    <text evidence="1">The sequence shown here is derived from an EMBL/GenBank/DDBJ whole genome shotgun (WGS) entry which is preliminary data.</text>
</comment>